<dbReference type="PIRSF" id="PIRSF500136">
    <property type="entry name" value="UDP_ManNAc_DH"/>
    <property type="match status" value="1"/>
</dbReference>
<dbReference type="EMBL" id="JAGQLL010000033">
    <property type="protein sequence ID" value="MCA9380146.1"/>
    <property type="molecule type" value="Genomic_DNA"/>
</dbReference>
<protein>
    <submittedName>
        <fullName evidence="4">Nucleotide sugar dehydrogenase</fullName>
    </submittedName>
</protein>
<dbReference type="Pfam" id="PF00984">
    <property type="entry name" value="UDPG_MGDP_dh"/>
    <property type="match status" value="1"/>
</dbReference>
<dbReference type="InterPro" id="IPR008927">
    <property type="entry name" value="6-PGluconate_DH-like_C_sf"/>
</dbReference>
<feature type="domain" description="UDP-glucose/GDP-mannose dehydrogenase C-terminal" evidence="3">
    <location>
        <begin position="270"/>
        <end position="360"/>
    </location>
</feature>
<feature type="non-terminal residue" evidence="4">
    <location>
        <position position="1"/>
    </location>
</feature>
<accession>A0A955L127</accession>
<evidence type="ECO:0000256" key="1">
    <source>
        <dbReference type="ARBA" id="ARBA00023002"/>
    </source>
</evidence>
<dbReference type="PIRSF" id="PIRSF000124">
    <property type="entry name" value="UDPglc_GDPman_dh"/>
    <property type="match status" value="1"/>
</dbReference>
<evidence type="ECO:0000313" key="5">
    <source>
        <dbReference type="Proteomes" id="UP000745577"/>
    </source>
</evidence>
<organism evidence="4 5">
    <name type="scientific">Candidatus Dojkabacteria bacterium</name>
    <dbReference type="NCBI Taxonomy" id="2099670"/>
    <lineage>
        <taxon>Bacteria</taxon>
        <taxon>Candidatus Dojkabacteria</taxon>
    </lineage>
</organism>
<keyword evidence="1" id="KW-0560">Oxidoreductase</keyword>
<dbReference type="InterPro" id="IPR036220">
    <property type="entry name" value="UDP-Glc/GDP-Man_DH_C_sf"/>
</dbReference>
<dbReference type="InterPro" id="IPR001732">
    <property type="entry name" value="UDP-Glc/GDP-Man_DH_N"/>
</dbReference>
<dbReference type="AlphaFoldDB" id="A0A955L127"/>
<dbReference type="SUPFAM" id="SSF48179">
    <property type="entry name" value="6-phosphogluconate dehydrogenase C-terminal domain-like"/>
    <property type="match status" value="1"/>
</dbReference>
<dbReference type="Proteomes" id="UP000745577">
    <property type="component" value="Unassembled WGS sequence"/>
</dbReference>
<dbReference type="SUPFAM" id="SSF52413">
    <property type="entry name" value="UDP-glucose/GDP-mannose dehydrogenase C-terminal domain"/>
    <property type="match status" value="1"/>
</dbReference>
<dbReference type="PANTHER" id="PTHR43491:SF1">
    <property type="entry name" value="UDP-N-ACETYL-D-MANNOSAMINE DEHYDROGENASE"/>
    <property type="match status" value="1"/>
</dbReference>
<dbReference type="PANTHER" id="PTHR43491">
    <property type="entry name" value="UDP-N-ACETYL-D-MANNOSAMINE DEHYDROGENASE"/>
    <property type="match status" value="1"/>
</dbReference>
<dbReference type="GO" id="GO:0016616">
    <property type="term" value="F:oxidoreductase activity, acting on the CH-OH group of donors, NAD or NADP as acceptor"/>
    <property type="evidence" value="ECO:0007669"/>
    <property type="project" value="InterPro"/>
</dbReference>
<dbReference type="InterPro" id="IPR014026">
    <property type="entry name" value="UDP-Glc/GDP-Man_DH_dimer"/>
</dbReference>
<dbReference type="Pfam" id="PF03720">
    <property type="entry name" value="UDPG_MGDP_dh_C"/>
    <property type="match status" value="1"/>
</dbReference>
<dbReference type="SUPFAM" id="SSF51735">
    <property type="entry name" value="NAD(P)-binding Rossmann-fold domains"/>
    <property type="match status" value="1"/>
</dbReference>
<proteinExistence type="predicted"/>
<evidence type="ECO:0000313" key="4">
    <source>
        <dbReference type="EMBL" id="MCA9380146.1"/>
    </source>
</evidence>
<dbReference type="Gene3D" id="3.40.50.720">
    <property type="entry name" value="NAD(P)-binding Rossmann-like Domain"/>
    <property type="match status" value="2"/>
</dbReference>
<dbReference type="InterPro" id="IPR036291">
    <property type="entry name" value="NAD(P)-bd_dom_sf"/>
</dbReference>
<dbReference type="InterPro" id="IPR014027">
    <property type="entry name" value="UDP-Glc/GDP-Man_DH_C"/>
</dbReference>
<evidence type="ECO:0000259" key="3">
    <source>
        <dbReference type="SMART" id="SM00984"/>
    </source>
</evidence>
<dbReference type="GO" id="GO:0051287">
    <property type="term" value="F:NAD binding"/>
    <property type="evidence" value="ECO:0007669"/>
    <property type="project" value="InterPro"/>
</dbReference>
<gene>
    <name evidence="4" type="ORF">KC675_03100</name>
</gene>
<keyword evidence="2" id="KW-0520">NAD</keyword>
<sequence>FTDPELQERMKDTKVIASKDESKIKNADFYIVCVPTPVTDLFEPDLGPVKSASAAIARNMKTGAKIIVESTINPGVCEEEVIPVIEEVSGLKAGKDFDLAHCPERINPGDPRWSVYNIPRNIGATTKSGAEEIAKFYRTFIKAQVNVVSSLKVAESTKIIENTFRDINIAYVNELAKSFDKMGIDLVETIDAASNKPFAFMAHYPGAGVGGHCIPVDPYYLIKRAKQSGFDHQFLKYAREVNNSMPNYTVELLQDGLNHVSMPVKGTKVMVYGLSYKADVGDLRESPALKILKLLEELEADIIKFDPYLVDMSSVDSLEKGLKSAQALVVATNHKEIKKVGFSKYPKLKAIIDGRNCLDQEKIKQLGIYYKGIGR</sequence>
<reference evidence="4" key="2">
    <citation type="journal article" date="2021" name="Microbiome">
        <title>Successional dynamics and alternative stable states in a saline activated sludge microbial community over 9 years.</title>
        <authorList>
            <person name="Wang Y."/>
            <person name="Ye J."/>
            <person name="Ju F."/>
            <person name="Liu L."/>
            <person name="Boyd J.A."/>
            <person name="Deng Y."/>
            <person name="Parks D.H."/>
            <person name="Jiang X."/>
            <person name="Yin X."/>
            <person name="Woodcroft B.J."/>
            <person name="Tyson G.W."/>
            <person name="Hugenholtz P."/>
            <person name="Polz M.F."/>
            <person name="Zhang T."/>
        </authorList>
    </citation>
    <scope>NUCLEOTIDE SEQUENCE</scope>
    <source>
        <strain evidence="4">HKST-UBA15</strain>
    </source>
</reference>
<dbReference type="NCBIfam" id="TIGR03026">
    <property type="entry name" value="NDP-sugDHase"/>
    <property type="match status" value="1"/>
</dbReference>
<dbReference type="InterPro" id="IPR017476">
    <property type="entry name" value="UDP-Glc/GDP-Man"/>
</dbReference>
<comment type="caution">
    <text evidence="4">The sequence shown here is derived from an EMBL/GenBank/DDBJ whole genome shotgun (WGS) entry which is preliminary data.</text>
</comment>
<reference evidence="4" key="1">
    <citation type="submission" date="2020-04" db="EMBL/GenBank/DDBJ databases">
        <authorList>
            <person name="Zhang T."/>
        </authorList>
    </citation>
    <scope>NUCLEOTIDE SEQUENCE</scope>
    <source>
        <strain evidence="4">HKST-UBA15</strain>
    </source>
</reference>
<evidence type="ECO:0000256" key="2">
    <source>
        <dbReference type="ARBA" id="ARBA00023027"/>
    </source>
</evidence>
<dbReference type="Pfam" id="PF03721">
    <property type="entry name" value="UDPG_MGDP_dh_N"/>
    <property type="match status" value="1"/>
</dbReference>
<dbReference type="SMART" id="SM00984">
    <property type="entry name" value="UDPG_MGDP_dh_C"/>
    <property type="match status" value="1"/>
</dbReference>
<dbReference type="GO" id="GO:0016628">
    <property type="term" value="F:oxidoreductase activity, acting on the CH-CH group of donors, NAD or NADP as acceptor"/>
    <property type="evidence" value="ECO:0007669"/>
    <property type="project" value="InterPro"/>
</dbReference>
<dbReference type="GO" id="GO:0000271">
    <property type="term" value="P:polysaccharide biosynthetic process"/>
    <property type="evidence" value="ECO:0007669"/>
    <property type="project" value="InterPro"/>
</dbReference>
<dbReference type="InterPro" id="IPR028359">
    <property type="entry name" value="UDP_ManNAc/GlcNAc_DH"/>
</dbReference>
<name>A0A955L127_9BACT</name>